<dbReference type="HOGENOM" id="CLU_3112082_0_0_1"/>
<evidence type="ECO:0000313" key="2">
    <source>
        <dbReference type="Proteomes" id="UP000054018"/>
    </source>
</evidence>
<dbReference type="EMBL" id="KN833712">
    <property type="protein sequence ID" value="KIK24945.1"/>
    <property type="molecule type" value="Genomic_DNA"/>
</dbReference>
<proteinExistence type="predicted"/>
<name>A0A0C9YIR2_9AGAM</name>
<feature type="non-terminal residue" evidence="1">
    <location>
        <position position="1"/>
    </location>
</feature>
<sequence length="51" mass="5868">MCRDVPETRQTLRPHVCIPPDIWAYLIQLRAHDLDSFIPCEPHSRPGITAT</sequence>
<organism evidence="1 2">
    <name type="scientific">Pisolithus microcarpus 441</name>
    <dbReference type="NCBI Taxonomy" id="765257"/>
    <lineage>
        <taxon>Eukaryota</taxon>
        <taxon>Fungi</taxon>
        <taxon>Dikarya</taxon>
        <taxon>Basidiomycota</taxon>
        <taxon>Agaricomycotina</taxon>
        <taxon>Agaricomycetes</taxon>
        <taxon>Agaricomycetidae</taxon>
        <taxon>Boletales</taxon>
        <taxon>Sclerodermatineae</taxon>
        <taxon>Pisolithaceae</taxon>
        <taxon>Pisolithus</taxon>
    </lineage>
</organism>
<dbReference type="AlphaFoldDB" id="A0A0C9YIR2"/>
<reference evidence="1 2" key="1">
    <citation type="submission" date="2014-04" db="EMBL/GenBank/DDBJ databases">
        <authorList>
            <consortium name="DOE Joint Genome Institute"/>
            <person name="Kuo A."/>
            <person name="Kohler A."/>
            <person name="Costa M.D."/>
            <person name="Nagy L.G."/>
            <person name="Floudas D."/>
            <person name="Copeland A."/>
            <person name="Barry K.W."/>
            <person name="Cichocki N."/>
            <person name="Veneault-Fourrey C."/>
            <person name="LaButti K."/>
            <person name="Lindquist E.A."/>
            <person name="Lipzen A."/>
            <person name="Lundell T."/>
            <person name="Morin E."/>
            <person name="Murat C."/>
            <person name="Sun H."/>
            <person name="Tunlid A."/>
            <person name="Henrissat B."/>
            <person name="Grigoriev I.V."/>
            <person name="Hibbett D.S."/>
            <person name="Martin F."/>
            <person name="Nordberg H.P."/>
            <person name="Cantor M.N."/>
            <person name="Hua S.X."/>
        </authorList>
    </citation>
    <scope>NUCLEOTIDE SEQUENCE [LARGE SCALE GENOMIC DNA]</scope>
    <source>
        <strain evidence="1 2">441</strain>
    </source>
</reference>
<accession>A0A0C9YIR2</accession>
<gene>
    <name evidence="1" type="ORF">PISMIDRAFT_677725</name>
</gene>
<keyword evidence="2" id="KW-1185">Reference proteome</keyword>
<reference evidence="2" key="2">
    <citation type="submission" date="2015-01" db="EMBL/GenBank/DDBJ databases">
        <title>Evolutionary Origins and Diversification of the Mycorrhizal Mutualists.</title>
        <authorList>
            <consortium name="DOE Joint Genome Institute"/>
            <consortium name="Mycorrhizal Genomics Consortium"/>
            <person name="Kohler A."/>
            <person name="Kuo A."/>
            <person name="Nagy L.G."/>
            <person name="Floudas D."/>
            <person name="Copeland A."/>
            <person name="Barry K.W."/>
            <person name="Cichocki N."/>
            <person name="Veneault-Fourrey C."/>
            <person name="LaButti K."/>
            <person name="Lindquist E.A."/>
            <person name="Lipzen A."/>
            <person name="Lundell T."/>
            <person name="Morin E."/>
            <person name="Murat C."/>
            <person name="Riley R."/>
            <person name="Ohm R."/>
            <person name="Sun H."/>
            <person name="Tunlid A."/>
            <person name="Henrissat B."/>
            <person name="Grigoriev I.V."/>
            <person name="Hibbett D.S."/>
            <person name="Martin F."/>
        </authorList>
    </citation>
    <scope>NUCLEOTIDE SEQUENCE [LARGE SCALE GENOMIC DNA]</scope>
    <source>
        <strain evidence="2">441</strain>
    </source>
</reference>
<protein>
    <submittedName>
        <fullName evidence="1">Uncharacterized protein</fullName>
    </submittedName>
</protein>
<evidence type="ECO:0000313" key="1">
    <source>
        <dbReference type="EMBL" id="KIK24945.1"/>
    </source>
</evidence>
<dbReference type="Proteomes" id="UP000054018">
    <property type="component" value="Unassembled WGS sequence"/>
</dbReference>